<evidence type="ECO:0000313" key="3">
    <source>
        <dbReference type="WBParaSite" id="MBELARI_LOCUS15788"/>
    </source>
</evidence>
<reference evidence="3" key="1">
    <citation type="submission" date="2024-02" db="UniProtKB">
        <authorList>
            <consortium name="WormBaseParasite"/>
        </authorList>
    </citation>
    <scope>IDENTIFICATION</scope>
</reference>
<keyword evidence="1" id="KW-0812">Transmembrane</keyword>
<feature type="transmembrane region" description="Helical" evidence="1">
    <location>
        <begin position="121"/>
        <end position="143"/>
    </location>
</feature>
<proteinExistence type="predicted"/>
<accession>A0AAF3ENY6</accession>
<organism evidence="2 3">
    <name type="scientific">Mesorhabditis belari</name>
    <dbReference type="NCBI Taxonomy" id="2138241"/>
    <lineage>
        <taxon>Eukaryota</taxon>
        <taxon>Metazoa</taxon>
        <taxon>Ecdysozoa</taxon>
        <taxon>Nematoda</taxon>
        <taxon>Chromadorea</taxon>
        <taxon>Rhabditida</taxon>
        <taxon>Rhabditina</taxon>
        <taxon>Rhabditomorpha</taxon>
        <taxon>Rhabditoidea</taxon>
        <taxon>Rhabditidae</taxon>
        <taxon>Mesorhabditinae</taxon>
        <taxon>Mesorhabditis</taxon>
    </lineage>
</organism>
<evidence type="ECO:0000313" key="2">
    <source>
        <dbReference type="Proteomes" id="UP000887575"/>
    </source>
</evidence>
<sequence length="146" mass="16257">MNADCSYDLYILSPQTSTSNDTDRFLITVRENTTFVEQYLVNHVYTLVVPPWCSPTTILIESANLTDGDFRWPHGFQMLNASSVLINWMPGNESTQGALAMVRMNEVDKEKSTESGKSSKLWYWVGSAIGVLVLGLLLSFVGLRSG</sequence>
<keyword evidence="1" id="KW-1133">Transmembrane helix</keyword>
<dbReference type="Proteomes" id="UP000887575">
    <property type="component" value="Unassembled WGS sequence"/>
</dbReference>
<dbReference type="AlphaFoldDB" id="A0AAF3ENY6"/>
<keyword evidence="2" id="KW-1185">Reference proteome</keyword>
<dbReference type="WBParaSite" id="MBELARI_LOCUS15788">
    <property type="protein sequence ID" value="MBELARI_LOCUS15788"/>
    <property type="gene ID" value="MBELARI_LOCUS15788"/>
</dbReference>
<name>A0AAF3ENY6_9BILA</name>
<protein>
    <submittedName>
        <fullName evidence="3">Uncharacterized protein</fullName>
    </submittedName>
</protein>
<keyword evidence="1" id="KW-0472">Membrane</keyword>
<evidence type="ECO:0000256" key="1">
    <source>
        <dbReference type="SAM" id="Phobius"/>
    </source>
</evidence>